<dbReference type="PIRSF" id="PIRSF037232">
    <property type="entry name" value="Tricalbin"/>
    <property type="match status" value="1"/>
</dbReference>
<dbReference type="InterPro" id="IPR052455">
    <property type="entry name" value="Tricalbin_domain"/>
</dbReference>
<dbReference type="PANTHER" id="PTHR46980:SF2">
    <property type="entry name" value="TRICALBIN-1-RELATED"/>
    <property type="match status" value="1"/>
</dbReference>
<dbReference type="CDD" id="cd04040">
    <property type="entry name" value="C2D_Tricalbin-like"/>
    <property type="match status" value="1"/>
</dbReference>
<evidence type="ECO:0000256" key="8">
    <source>
        <dbReference type="ARBA" id="ARBA00023055"/>
    </source>
</evidence>
<dbReference type="CDD" id="cd04044">
    <property type="entry name" value="C2A_Tricalbin-like"/>
    <property type="match status" value="1"/>
</dbReference>
<feature type="compositionally biased region" description="Low complexity" evidence="11">
    <location>
        <begin position="1310"/>
        <end position="1320"/>
    </location>
</feature>
<feature type="domain" description="SMP-LTD" evidence="13">
    <location>
        <begin position="222"/>
        <end position="427"/>
    </location>
</feature>
<dbReference type="Pfam" id="PF24920">
    <property type="entry name" value="C2_TCB1"/>
    <property type="match status" value="1"/>
</dbReference>
<comment type="subcellular location">
    <subcellularLocation>
        <location evidence="1">Endoplasmic reticulum membrane</location>
    </subcellularLocation>
</comment>
<organism evidence="14 15">
    <name type="scientific">Elaphomyces granulatus</name>
    <dbReference type="NCBI Taxonomy" id="519963"/>
    <lineage>
        <taxon>Eukaryota</taxon>
        <taxon>Fungi</taxon>
        <taxon>Dikarya</taxon>
        <taxon>Ascomycota</taxon>
        <taxon>Pezizomycotina</taxon>
        <taxon>Eurotiomycetes</taxon>
        <taxon>Eurotiomycetidae</taxon>
        <taxon>Eurotiales</taxon>
        <taxon>Elaphomycetaceae</taxon>
        <taxon>Elaphomyces</taxon>
    </lineage>
</organism>
<name>A0A232LW00_9EURO</name>
<dbReference type="PROSITE" id="PS51847">
    <property type="entry name" value="SMP"/>
    <property type="match status" value="1"/>
</dbReference>
<evidence type="ECO:0000313" key="15">
    <source>
        <dbReference type="Proteomes" id="UP000243515"/>
    </source>
</evidence>
<dbReference type="GO" id="GO:0006869">
    <property type="term" value="P:lipid transport"/>
    <property type="evidence" value="ECO:0007669"/>
    <property type="project" value="UniProtKB-KW"/>
</dbReference>
<keyword evidence="10" id="KW-0472">Membrane</keyword>
<dbReference type="OrthoDB" id="1029639at2759"/>
<evidence type="ECO:0000256" key="10">
    <source>
        <dbReference type="ARBA" id="ARBA00023136"/>
    </source>
</evidence>
<feature type="domain" description="C2" evidence="12">
    <location>
        <begin position="423"/>
        <end position="541"/>
    </location>
</feature>
<evidence type="ECO:0008006" key="16">
    <source>
        <dbReference type="Google" id="ProtNLM"/>
    </source>
</evidence>
<dbReference type="InterPro" id="IPR000008">
    <property type="entry name" value="C2_dom"/>
</dbReference>
<feature type="region of interest" description="Disordered" evidence="11">
    <location>
        <begin position="118"/>
        <end position="138"/>
    </location>
</feature>
<dbReference type="SUPFAM" id="SSF49562">
    <property type="entry name" value="C2 domain (Calcium/lipid-binding domain, CaLB)"/>
    <property type="match status" value="5"/>
</dbReference>
<dbReference type="EMBL" id="NPHW01004173">
    <property type="protein sequence ID" value="OXV08350.1"/>
    <property type="molecule type" value="Genomic_DNA"/>
</dbReference>
<feature type="region of interest" description="Disordered" evidence="11">
    <location>
        <begin position="860"/>
        <end position="932"/>
    </location>
</feature>
<feature type="region of interest" description="Disordered" evidence="11">
    <location>
        <begin position="1349"/>
        <end position="1370"/>
    </location>
</feature>
<keyword evidence="5" id="KW-0677">Repeat</keyword>
<dbReference type="InterPro" id="IPR037765">
    <property type="entry name" value="C2B_Tricalbin"/>
</dbReference>
<dbReference type="SMART" id="SM00239">
    <property type="entry name" value="C2"/>
    <property type="match status" value="5"/>
</dbReference>
<evidence type="ECO:0000256" key="4">
    <source>
        <dbReference type="ARBA" id="ARBA00022692"/>
    </source>
</evidence>
<dbReference type="Pfam" id="PF00168">
    <property type="entry name" value="C2"/>
    <property type="match status" value="5"/>
</dbReference>
<feature type="compositionally biased region" description="Acidic residues" evidence="11">
    <location>
        <begin position="860"/>
        <end position="869"/>
    </location>
</feature>
<dbReference type="GO" id="GO:0005789">
    <property type="term" value="C:endoplasmic reticulum membrane"/>
    <property type="evidence" value="ECO:0007669"/>
    <property type="project" value="UniProtKB-SubCell"/>
</dbReference>
<keyword evidence="6" id="KW-0256">Endoplasmic reticulum</keyword>
<dbReference type="InterPro" id="IPR035892">
    <property type="entry name" value="C2_domain_sf"/>
</dbReference>
<dbReference type="InterPro" id="IPR037756">
    <property type="entry name" value="C2D_Tricalbin"/>
</dbReference>
<dbReference type="PRINTS" id="PR00360">
    <property type="entry name" value="C2DOMAIN"/>
</dbReference>
<feature type="region of interest" description="Disordered" evidence="11">
    <location>
        <begin position="815"/>
        <end position="837"/>
    </location>
</feature>
<feature type="domain" description="C2" evidence="12">
    <location>
        <begin position="691"/>
        <end position="819"/>
    </location>
</feature>
<dbReference type="GO" id="GO:0008289">
    <property type="term" value="F:lipid binding"/>
    <property type="evidence" value="ECO:0007669"/>
    <property type="project" value="UniProtKB-KW"/>
</dbReference>
<reference evidence="14 15" key="1">
    <citation type="journal article" date="2015" name="Environ. Microbiol.">
        <title>Metagenome sequence of Elaphomyces granulatus from sporocarp tissue reveals Ascomycota ectomycorrhizal fingerprints of genome expansion and a Proteobacteria-rich microbiome.</title>
        <authorList>
            <person name="Quandt C.A."/>
            <person name="Kohler A."/>
            <person name="Hesse C.N."/>
            <person name="Sharpton T.J."/>
            <person name="Martin F."/>
            <person name="Spatafora J.W."/>
        </authorList>
    </citation>
    <scope>NUCLEOTIDE SEQUENCE [LARGE SCALE GENOMIC DNA]</scope>
    <source>
        <strain evidence="14 15">OSC145934</strain>
    </source>
</reference>
<evidence type="ECO:0000256" key="5">
    <source>
        <dbReference type="ARBA" id="ARBA00022737"/>
    </source>
</evidence>
<dbReference type="Proteomes" id="UP000243515">
    <property type="component" value="Unassembled WGS sequence"/>
</dbReference>
<feature type="region of interest" description="Disordered" evidence="11">
    <location>
        <begin position="1"/>
        <end position="102"/>
    </location>
</feature>
<evidence type="ECO:0000256" key="1">
    <source>
        <dbReference type="ARBA" id="ARBA00004586"/>
    </source>
</evidence>
<evidence type="ECO:0000256" key="2">
    <source>
        <dbReference type="ARBA" id="ARBA00022448"/>
    </source>
</evidence>
<accession>A0A232LW00</accession>
<dbReference type="CDD" id="cd04052">
    <property type="entry name" value="C2B_Tricalbin-like"/>
    <property type="match status" value="1"/>
</dbReference>
<keyword evidence="2" id="KW-0813">Transport</keyword>
<dbReference type="PANTHER" id="PTHR46980">
    <property type="entry name" value="TRICALBIN-1-RELATED"/>
    <property type="match status" value="1"/>
</dbReference>
<evidence type="ECO:0000256" key="6">
    <source>
        <dbReference type="ARBA" id="ARBA00022824"/>
    </source>
</evidence>
<keyword evidence="7" id="KW-1133">Transmembrane helix</keyword>
<keyword evidence="15" id="KW-1185">Reference proteome</keyword>
<evidence type="ECO:0000256" key="7">
    <source>
        <dbReference type="ARBA" id="ARBA00022989"/>
    </source>
</evidence>
<evidence type="ECO:0000259" key="13">
    <source>
        <dbReference type="PROSITE" id="PS51847"/>
    </source>
</evidence>
<dbReference type="Pfam" id="PF25669">
    <property type="entry name" value="SMP_MUG190-like"/>
    <property type="match status" value="1"/>
</dbReference>
<keyword evidence="8" id="KW-0445">Lipid transport</keyword>
<proteinExistence type="predicted"/>
<dbReference type="GO" id="GO:0071944">
    <property type="term" value="C:cell periphery"/>
    <property type="evidence" value="ECO:0007669"/>
    <property type="project" value="UniProtKB-ARBA"/>
</dbReference>
<feature type="domain" description="C2" evidence="12">
    <location>
        <begin position="566"/>
        <end position="685"/>
    </location>
</feature>
<keyword evidence="4" id="KW-0812">Transmembrane</keyword>
<feature type="region of interest" description="Disordered" evidence="11">
    <location>
        <begin position="1509"/>
        <end position="1554"/>
    </location>
</feature>
<dbReference type="Gene3D" id="2.60.40.150">
    <property type="entry name" value="C2 domain"/>
    <property type="match status" value="4"/>
</dbReference>
<evidence type="ECO:0000313" key="14">
    <source>
        <dbReference type="EMBL" id="OXV08350.1"/>
    </source>
</evidence>
<dbReference type="GO" id="GO:0061817">
    <property type="term" value="P:endoplasmic reticulum-plasma membrane tethering"/>
    <property type="evidence" value="ECO:0007669"/>
    <property type="project" value="InterPro"/>
</dbReference>
<dbReference type="InterPro" id="IPR056910">
    <property type="entry name" value="TCB1-3_C2"/>
</dbReference>
<feature type="compositionally biased region" description="Polar residues" evidence="11">
    <location>
        <begin position="1"/>
        <end position="11"/>
    </location>
</feature>
<keyword evidence="3" id="KW-0597">Phosphoprotein</keyword>
<dbReference type="InterPro" id="IPR017147">
    <property type="entry name" value="Tricalbin"/>
</dbReference>
<evidence type="ECO:0000256" key="3">
    <source>
        <dbReference type="ARBA" id="ARBA00022553"/>
    </source>
</evidence>
<dbReference type="InterPro" id="IPR031468">
    <property type="entry name" value="SMP_LBD"/>
</dbReference>
<gene>
    <name evidence="14" type="ORF">Egran_03887</name>
</gene>
<evidence type="ECO:0000256" key="9">
    <source>
        <dbReference type="ARBA" id="ARBA00023121"/>
    </source>
</evidence>
<comment type="caution">
    <text evidence="14">The sequence shown here is derived from an EMBL/GenBank/DDBJ whole genome shotgun (WGS) entry which is preliminary data.</text>
</comment>
<feature type="region of interest" description="Disordered" evidence="11">
    <location>
        <begin position="1303"/>
        <end position="1337"/>
    </location>
</feature>
<feature type="compositionally biased region" description="Polar residues" evidence="11">
    <location>
        <begin position="1513"/>
        <end position="1527"/>
    </location>
</feature>
<evidence type="ECO:0000256" key="11">
    <source>
        <dbReference type="SAM" id="MobiDB-lite"/>
    </source>
</evidence>
<keyword evidence="9" id="KW-0446">Lipid-binding</keyword>
<protein>
    <recommendedName>
        <fullName evidence="16">Tricalbin</fullName>
    </recommendedName>
</protein>
<dbReference type="CDD" id="cd04045">
    <property type="entry name" value="C2C_Tricalbin-like"/>
    <property type="match status" value="1"/>
</dbReference>
<dbReference type="InterPro" id="IPR037761">
    <property type="entry name" value="C2A_Tricalbin"/>
</dbReference>
<evidence type="ECO:0000259" key="12">
    <source>
        <dbReference type="PROSITE" id="PS50004"/>
    </source>
</evidence>
<dbReference type="CDD" id="cd21678">
    <property type="entry name" value="SMP_TCB"/>
    <property type="match status" value="1"/>
</dbReference>
<sequence length="1554" mass="170440">MASSTVETAQSESKESGAVQAALVEESREAGAPAFQFDPNAPPEEKAAVAKSAIPSDLKPETKPKPVPVVTDLGDAAPDKHNLPSAKANTDPVAEASPPVDENLANGQLTEAERFASNRTGWAPRFAQPPSERRGEDRLDHQTLLERSLDDKFFGGWYHDAAAIIFACLASWLVTLLGGGLGWIFFVMAICGTYYRTSNRRVRRNLRDDVNREMAKQRLETDTESLEWINSFLEKFWPIYAPVLADTIIQSVDQVLSTTTPNFLDSMRLKTFIFGTKPPRLEHVKTYPKTETDVLLMDWKFGFTPTDVADMTKRQLQDKINPKVVLEVRVGMGVVSKGLDIIVQDFAFSGEMRVKIKFQVAFPHIERIEVCFLHRPEIDYVCKPLGGETLGFDINFIPGLESFIKELIHSSLEPVMYAPHVFPVEIAKILAGSSVDQAIGVVALTLHGASHLKNSEMFGTTTDPYALVTLDSNHPLGRTRTIHDTTDPRWEETLYVLITSLTDTLMVHVYDYNDLRKDRELGAAAFALEPLGHEPEHENLQLDILDRGRSRGTLHADVRYYPVLDGRRLANGQTEPPPELNTGIVRFTVEQAKELDGTKSLGALNPYATLLLNGQEVHTSDTLRRTSNPIFRQAYKEILITDRKNARLGVAIKDGRDLVGDVVVGQAQMKLNDMLKMMERGHEWYPLTGARSGRVKMTLAWKPVALRGVAGAAVYIHPIGVMRLHFQSARDLRNLETMGKSDPYVRVLLSGMLKARTVTFKNNLNPEWDEVVYVPVHSRTERLTLEVMDDESMGKDRSLGETELSISAYVRDGENAGEYEVDDDKQPTTSGLRLSGRGPVKGFLSYTVAFYPTFNVVDPEEEAAEEEAEKADGGEGRPSMSPSRKSLDSARPSADLPRPSTDLPRTSTERSPTDGPPRVELNGSKLPLNGDPIDTETASVVSSVKPPPKVHISAEDLEKYGMYPSVSVSFAGRGGITSCFRWHLDLLITWIESGLVVFKLIEGHLSQPNVRLEVLLDDHMFPAYTSQKIRSKDAKIGEVGDGFVRELEMSQITLRLVEKIDNKDEMDSHTIAKLTGQTLPTLQRCLYTPTELVLRSNDGGVSKVKVSLRYIPVKMKLDPTESINNSGTLRVDVLDAADLPSADRNGFSDPYCKFKLAGKEVYKTKVQKKTLHPAWNEFFETPIKTRIGADFKVDVYDWDFGDRADYLGGTPIDLEVLEPFQPKEISLPLDGKSGAIRLKFLFKSSYVVRAHQGSSTFSGTFATPGKIVGAPVKGVGIVGGGVVKGATFLGRGLVNRFRSEKDVDEATDGAATPPIITAAAHNDERPESSAPVDGSITPQRAPALLDAVTPPAQTPSLTPDQLQRRHSRTRSIVSQFGDKLGVGGGNSGSADVGAATISILSAGGFPPAAHVRVQVKLLGPKGPKDVHKTKAVKASSGSVQFDQLHETCRVPNVTGEAQYQLRVVDHATFGSDEVLGETLFFVDDQGSAAGKDKSVKVGPGHVVVRSSFFAPRETSNGRPGTAQSTTPGDEAADSPDPKRLSRRGFLTKRTVSSS</sequence>
<dbReference type="InterPro" id="IPR037762">
    <property type="entry name" value="C2C_Tricalbin"/>
</dbReference>
<dbReference type="PROSITE" id="PS50004">
    <property type="entry name" value="C2"/>
    <property type="match status" value="4"/>
</dbReference>
<feature type="domain" description="C2" evidence="12">
    <location>
        <begin position="1109"/>
        <end position="1229"/>
    </location>
</feature>